<evidence type="ECO:0000256" key="1">
    <source>
        <dbReference type="SAM" id="Phobius"/>
    </source>
</evidence>
<keyword evidence="1" id="KW-0812">Transmembrane</keyword>
<sequence>MGCAVLFISVVTWGIALLGMMVVVWNLWFDECGLDPYTEYETAACAPLETWSSITLVAWLASPLGWLASGVFLWWSPAHFVRSRRMALWAMPAFPAGVVAIVISIYALYGPLLP</sequence>
<dbReference type="AlphaFoldDB" id="A0A919UNR8"/>
<dbReference type="Proteomes" id="UP000640052">
    <property type="component" value="Unassembled WGS sequence"/>
</dbReference>
<comment type="caution">
    <text evidence="2">The sequence shown here is derived from an EMBL/GenBank/DDBJ whole genome shotgun (WGS) entry which is preliminary data.</text>
</comment>
<accession>A0A919UNR8</accession>
<reference evidence="2" key="1">
    <citation type="submission" date="2021-01" db="EMBL/GenBank/DDBJ databases">
        <title>Whole genome shotgun sequence of Acrocarpospora phusangensis NBRC 108782.</title>
        <authorList>
            <person name="Komaki H."/>
            <person name="Tamura T."/>
        </authorList>
    </citation>
    <scope>NUCLEOTIDE SEQUENCE</scope>
    <source>
        <strain evidence="2">NBRC 108782</strain>
    </source>
</reference>
<keyword evidence="1" id="KW-0472">Membrane</keyword>
<protein>
    <submittedName>
        <fullName evidence="2">Uncharacterized protein</fullName>
    </submittedName>
</protein>
<gene>
    <name evidence="2" type="ORF">Aph01nite_64840</name>
</gene>
<proteinExistence type="predicted"/>
<organism evidence="2 3">
    <name type="scientific">Acrocarpospora phusangensis</name>
    <dbReference type="NCBI Taxonomy" id="1070424"/>
    <lineage>
        <taxon>Bacteria</taxon>
        <taxon>Bacillati</taxon>
        <taxon>Actinomycetota</taxon>
        <taxon>Actinomycetes</taxon>
        <taxon>Streptosporangiales</taxon>
        <taxon>Streptosporangiaceae</taxon>
        <taxon>Acrocarpospora</taxon>
    </lineage>
</organism>
<evidence type="ECO:0000313" key="3">
    <source>
        <dbReference type="Proteomes" id="UP000640052"/>
    </source>
</evidence>
<evidence type="ECO:0000313" key="2">
    <source>
        <dbReference type="EMBL" id="GIH28174.1"/>
    </source>
</evidence>
<dbReference type="EMBL" id="BOOA01000073">
    <property type="protein sequence ID" value="GIH28174.1"/>
    <property type="molecule type" value="Genomic_DNA"/>
</dbReference>
<name>A0A919UNR8_9ACTN</name>
<keyword evidence="3" id="KW-1185">Reference proteome</keyword>
<keyword evidence="1" id="KW-1133">Transmembrane helix</keyword>
<feature type="transmembrane region" description="Helical" evidence="1">
    <location>
        <begin position="5"/>
        <end position="28"/>
    </location>
</feature>
<feature type="transmembrane region" description="Helical" evidence="1">
    <location>
        <begin position="87"/>
        <end position="109"/>
    </location>
</feature>
<feature type="transmembrane region" description="Helical" evidence="1">
    <location>
        <begin position="56"/>
        <end position="75"/>
    </location>
</feature>